<organism evidence="8 9">
    <name type="scientific">Prevotella herbatica</name>
    <dbReference type="NCBI Taxonomy" id="2801997"/>
    <lineage>
        <taxon>Bacteria</taxon>
        <taxon>Pseudomonadati</taxon>
        <taxon>Bacteroidota</taxon>
        <taxon>Bacteroidia</taxon>
        <taxon>Bacteroidales</taxon>
        <taxon>Prevotellaceae</taxon>
        <taxon>Prevotella</taxon>
    </lineage>
</organism>
<sequence length="516" mass="59003">MKKLIYIGIFGCCLLLNTSCNDWLDLLPKNEQVTDAYWKSKEDVEAVVASGYYYMRQACPTLIKWGELRASSVCTLTGDNDGMKLQNFQLDGTETITNWNTLYQVINMANVVIAHAPEVRKIDATYSEGAMNSHLSEAYFMRASMYFYLVRNFKEVPLIVTPYEDDSTPFAMTKSSEDDILKQIKADLKTAIDNGGAKDFYDNDQWNATKGRITKWALYALMSEVALWSEDYDTTIEYADKIINATESRRPAFITIPENWYSIFNPGNSNESILELNWDGNTYGQNGGPSSMFTASSNPTYEYSSQMAEDFENDELEVASGKSDIRDFFGGVISVGDNADNAKNCIWKYKMGDVDNTNIDAIRINNDANWIMYRMADVMLMKAEALIWKGKDNWQEAIDIINKIRTRANLTKRAVVLEEEDEASMMENYLLPERNIELAAEGKRWYDLLRYGKSKSFAHKTAMINIIQKYNNTANDSWLRSALQNEYAWYLPINASEIENNNLLVQNPYYGKTNKK</sequence>
<proteinExistence type="inferred from homology"/>
<dbReference type="CDD" id="cd08977">
    <property type="entry name" value="SusD"/>
    <property type="match status" value="1"/>
</dbReference>
<dbReference type="InterPro" id="IPR011990">
    <property type="entry name" value="TPR-like_helical_dom_sf"/>
</dbReference>
<evidence type="ECO:0000259" key="7">
    <source>
        <dbReference type="Pfam" id="PF14322"/>
    </source>
</evidence>
<feature type="domain" description="RagB/SusD" evidence="6">
    <location>
        <begin position="337"/>
        <end position="510"/>
    </location>
</feature>
<comment type="subcellular location">
    <subcellularLocation>
        <location evidence="1">Cell outer membrane</location>
    </subcellularLocation>
</comment>
<dbReference type="InterPro" id="IPR033985">
    <property type="entry name" value="SusD-like_N"/>
</dbReference>
<gene>
    <name evidence="8" type="ORF">prwr041_18710</name>
</gene>
<dbReference type="Pfam" id="PF14322">
    <property type="entry name" value="SusD-like_3"/>
    <property type="match status" value="1"/>
</dbReference>
<dbReference type="Pfam" id="PF07980">
    <property type="entry name" value="SusD_RagB"/>
    <property type="match status" value="1"/>
</dbReference>
<evidence type="ECO:0000313" key="8">
    <source>
        <dbReference type="EMBL" id="BCS85978.1"/>
    </source>
</evidence>
<name>A0ABM7NZR3_9BACT</name>
<evidence type="ECO:0000256" key="4">
    <source>
        <dbReference type="ARBA" id="ARBA00023136"/>
    </source>
</evidence>
<evidence type="ECO:0000256" key="3">
    <source>
        <dbReference type="ARBA" id="ARBA00022729"/>
    </source>
</evidence>
<keyword evidence="4" id="KW-0472">Membrane</keyword>
<dbReference type="Proteomes" id="UP001319045">
    <property type="component" value="Chromosome"/>
</dbReference>
<dbReference type="InterPro" id="IPR012944">
    <property type="entry name" value="SusD_RagB_dom"/>
</dbReference>
<dbReference type="Gene3D" id="1.25.40.390">
    <property type="match status" value="1"/>
</dbReference>
<reference evidence="8 9" key="1">
    <citation type="journal article" date="2022" name="Int. J. Syst. Evol. Microbiol.">
        <title>Prevotella herbatica sp. nov., a plant polysaccharide-decomposing anaerobic bacterium isolated from a methanogenic reactor.</title>
        <authorList>
            <person name="Uek A."/>
            <person name="Tonouchi A."/>
            <person name="Kaku N."/>
            <person name="Ueki K."/>
        </authorList>
    </citation>
    <scope>NUCLEOTIDE SEQUENCE [LARGE SCALE GENOMIC DNA]</scope>
    <source>
        <strain evidence="8 9">WR041</strain>
    </source>
</reference>
<keyword evidence="3" id="KW-0732">Signal</keyword>
<protein>
    <submittedName>
        <fullName evidence="8">Membrane protein</fullName>
    </submittedName>
</protein>
<comment type="similarity">
    <text evidence="2">Belongs to the SusD family.</text>
</comment>
<dbReference type="EMBL" id="AP024484">
    <property type="protein sequence ID" value="BCS85978.1"/>
    <property type="molecule type" value="Genomic_DNA"/>
</dbReference>
<accession>A0ABM7NZR3</accession>
<evidence type="ECO:0000256" key="5">
    <source>
        <dbReference type="ARBA" id="ARBA00023237"/>
    </source>
</evidence>
<dbReference type="SUPFAM" id="SSF48452">
    <property type="entry name" value="TPR-like"/>
    <property type="match status" value="1"/>
</dbReference>
<keyword evidence="5" id="KW-0998">Cell outer membrane</keyword>
<dbReference type="RefSeq" id="WP_207153579.1">
    <property type="nucleotide sequence ID" value="NZ_AP024484.1"/>
</dbReference>
<keyword evidence="9" id="KW-1185">Reference proteome</keyword>
<evidence type="ECO:0000256" key="1">
    <source>
        <dbReference type="ARBA" id="ARBA00004442"/>
    </source>
</evidence>
<evidence type="ECO:0000313" key="9">
    <source>
        <dbReference type="Proteomes" id="UP001319045"/>
    </source>
</evidence>
<evidence type="ECO:0000259" key="6">
    <source>
        <dbReference type="Pfam" id="PF07980"/>
    </source>
</evidence>
<feature type="domain" description="SusD-like N-terminal" evidence="7">
    <location>
        <begin position="22"/>
        <end position="227"/>
    </location>
</feature>
<evidence type="ECO:0000256" key="2">
    <source>
        <dbReference type="ARBA" id="ARBA00006275"/>
    </source>
</evidence>